<reference evidence="8" key="1">
    <citation type="submission" date="2025-08" db="UniProtKB">
        <authorList>
            <consortium name="Ensembl"/>
        </authorList>
    </citation>
    <scope>IDENTIFICATION</scope>
</reference>
<feature type="transmembrane region" description="Helical" evidence="7">
    <location>
        <begin position="119"/>
        <end position="138"/>
    </location>
</feature>
<evidence type="ECO:0000313" key="8">
    <source>
        <dbReference type="Ensembl" id="ENSAMXP00005045598.1"/>
    </source>
</evidence>
<feature type="region of interest" description="Disordered" evidence="6">
    <location>
        <begin position="276"/>
        <end position="300"/>
    </location>
</feature>
<feature type="transmembrane region" description="Helical" evidence="7">
    <location>
        <begin position="207"/>
        <end position="227"/>
    </location>
</feature>
<accession>A0A8B9L5Y9</accession>
<feature type="transmembrane region" description="Helical" evidence="7">
    <location>
        <begin position="93"/>
        <end position="113"/>
    </location>
</feature>
<evidence type="ECO:0000256" key="6">
    <source>
        <dbReference type="SAM" id="MobiDB-lite"/>
    </source>
</evidence>
<dbReference type="Ensembl" id="ENSAMXT00005049548.1">
    <property type="protein sequence ID" value="ENSAMXP00005045598.1"/>
    <property type="gene ID" value="ENSAMXG00005021075.1"/>
</dbReference>
<sequence length="300" mass="31240">MSTTAVPDNNPRNGFVVVTHVIPPPGTGQNGAGPVPGVPTVGFPTAGISSIGVPNYMGMAVSPVVCVSTVIAAPNRLAKFLKGQPKAVGTMEIMIGIIAFLFAIVLTVSAPSVSIYSGVLYWGSVIYIITGSLTVAAENSLSSCLVNGSLGMNVFSAVVSGTAVIILSVDFVGLGYEPCYGSFSYYDCKSFKFSFPEDLKTQKDQTAGITGVLLVLSVLQFMLSICISSFGCKATCCSGPSVPVARAPPTQETLSSIPTAFQAYNGQQNLIYINNPSVNQNNTSPENPPPYSTCIPKPED</sequence>
<evidence type="ECO:0000256" key="3">
    <source>
        <dbReference type="ARBA" id="ARBA00022692"/>
    </source>
</evidence>
<feature type="transmembrane region" description="Helical" evidence="7">
    <location>
        <begin position="150"/>
        <end position="176"/>
    </location>
</feature>
<organism evidence="8 9">
    <name type="scientific">Astyanax mexicanus</name>
    <name type="common">Blind cave fish</name>
    <name type="synonym">Astyanax fasciatus mexicanus</name>
    <dbReference type="NCBI Taxonomy" id="7994"/>
    <lineage>
        <taxon>Eukaryota</taxon>
        <taxon>Metazoa</taxon>
        <taxon>Chordata</taxon>
        <taxon>Craniata</taxon>
        <taxon>Vertebrata</taxon>
        <taxon>Euteleostomi</taxon>
        <taxon>Actinopterygii</taxon>
        <taxon>Neopterygii</taxon>
        <taxon>Teleostei</taxon>
        <taxon>Ostariophysi</taxon>
        <taxon>Characiformes</taxon>
        <taxon>Characoidei</taxon>
        <taxon>Acestrorhamphidae</taxon>
        <taxon>Acestrorhamphinae</taxon>
        <taxon>Astyanax</taxon>
    </lineage>
</organism>
<keyword evidence="4 7" id="KW-1133">Transmembrane helix</keyword>
<dbReference type="Pfam" id="PF04103">
    <property type="entry name" value="CD20"/>
    <property type="match status" value="1"/>
</dbReference>
<dbReference type="Proteomes" id="UP000694621">
    <property type="component" value="Unplaced"/>
</dbReference>
<feature type="transmembrane region" description="Helical" evidence="7">
    <location>
        <begin position="56"/>
        <end position="73"/>
    </location>
</feature>
<feature type="compositionally biased region" description="Polar residues" evidence="6">
    <location>
        <begin position="276"/>
        <end position="285"/>
    </location>
</feature>
<name>A0A8B9L5Y9_ASTMX</name>
<dbReference type="PANTHER" id="PTHR23320:SF128">
    <property type="entry name" value="MEMBRANE-SPANNING 4-DOMAINS SUBFAMILY A MEMBER 4A"/>
    <property type="match status" value="1"/>
</dbReference>
<evidence type="ECO:0000256" key="2">
    <source>
        <dbReference type="ARBA" id="ARBA00009565"/>
    </source>
</evidence>
<comment type="subcellular location">
    <subcellularLocation>
        <location evidence="1">Membrane</location>
        <topology evidence="1">Multi-pass membrane protein</topology>
    </subcellularLocation>
</comment>
<dbReference type="PANTHER" id="PTHR23320">
    <property type="entry name" value="MEMBRANE-SPANNING 4-DOMAINS SUBFAMILY A MS4A -RELATED"/>
    <property type="match status" value="1"/>
</dbReference>
<evidence type="ECO:0000256" key="1">
    <source>
        <dbReference type="ARBA" id="ARBA00004141"/>
    </source>
</evidence>
<keyword evidence="3 7" id="KW-0812">Transmembrane</keyword>
<proteinExistence type="inferred from homology"/>
<evidence type="ECO:0000256" key="4">
    <source>
        <dbReference type="ARBA" id="ARBA00022989"/>
    </source>
</evidence>
<dbReference type="GO" id="GO:0016020">
    <property type="term" value="C:membrane"/>
    <property type="evidence" value="ECO:0007669"/>
    <property type="project" value="UniProtKB-SubCell"/>
</dbReference>
<evidence type="ECO:0000256" key="7">
    <source>
        <dbReference type="SAM" id="Phobius"/>
    </source>
</evidence>
<protein>
    <submittedName>
        <fullName evidence="8">Uncharacterized protein</fullName>
    </submittedName>
</protein>
<evidence type="ECO:0000256" key="5">
    <source>
        <dbReference type="ARBA" id="ARBA00023136"/>
    </source>
</evidence>
<evidence type="ECO:0000313" key="9">
    <source>
        <dbReference type="Proteomes" id="UP000694621"/>
    </source>
</evidence>
<keyword evidence="5 7" id="KW-0472">Membrane</keyword>
<comment type="similarity">
    <text evidence="2">Belongs to the MS4A family.</text>
</comment>
<dbReference type="InterPro" id="IPR030417">
    <property type="entry name" value="MS4A"/>
</dbReference>
<dbReference type="AlphaFoldDB" id="A0A8B9L5Y9"/>
<dbReference type="InterPro" id="IPR007237">
    <property type="entry name" value="CD20-like"/>
</dbReference>